<evidence type="ECO:0000256" key="3">
    <source>
        <dbReference type="ARBA" id="ARBA00022468"/>
    </source>
</evidence>
<dbReference type="Pfam" id="PF00566">
    <property type="entry name" value="RabGAP-TBC"/>
    <property type="match status" value="1"/>
</dbReference>
<dbReference type="Ensembl" id="ENSOMYT00000149757.1">
    <property type="protein sequence ID" value="ENSOMYP00000108360.1"/>
    <property type="gene ID" value="ENSOMYG00000024701.2"/>
</dbReference>
<reference evidence="12" key="3">
    <citation type="submission" date="2025-09" db="UniProtKB">
        <authorList>
            <consortium name="Ensembl"/>
        </authorList>
    </citation>
    <scope>IDENTIFICATION</scope>
</reference>
<feature type="domain" description="Rab-GAP TBC" evidence="11">
    <location>
        <begin position="81"/>
        <end position="278"/>
    </location>
</feature>
<evidence type="ECO:0000256" key="7">
    <source>
        <dbReference type="ARBA" id="ARBA00023329"/>
    </source>
</evidence>
<keyword evidence="3" id="KW-0343">GTPase activation</keyword>
<dbReference type="GO" id="GO:0031267">
    <property type="term" value="F:small GTPase binding"/>
    <property type="evidence" value="ECO:0007669"/>
    <property type="project" value="TreeGrafter"/>
</dbReference>
<evidence type="ECO:0000256" key="6">
    <source>
        <dbReference type="ARBA" id="ARBA00023034"/>
    </source>
</evidence>
<comment type="subcellular location">
    <subcellularLocation>
        <location evidence="1">Cytoplasmic vesicle</location>
    </subcellularLocation>
    <subcellularLocation>
        <location evidence="2">Golgi apparatus</location>
    </subcellularLocation>
</comment>
<evidence type="ECO:0000256" key="8">
    <source>
        <dbReference type="ARBA" id="ARBA00059926"/>
    </source>
</evidence>
<evidence type="ECO:0000256" key="4">
    <source>
        <dbReference type="ARBA" id="ARBA00022553"/>
    </source>
</evidence>
<organism evidence="12 13">
    <name type="scientific">Oncorhynchus mykiss</name>
    <name type="common">Rainbow trout</name>
    <name type="synonym">Salmo gairdneri</name>
    <dbReference type="NCBI Taxonomy" id="8022"/>
    <lineage>
        <taxon>Eukaryota</taxon>
        <taxon>Metazoa</taxon>
        <taxon>Chordata</taxon>
        <taxon>Craniata</taxon>
        <taxon>Vertebrata</taxon>
        <taxon>Euteleostomi</taxon>
        <taxon>Actinopterygii</taxon>
        <taxon>Neopterygii</taxon>
        <taxon>Teleostei</taxon>
        <taxon>Protacanthopterygii</taxon>
        <taxon>Salmoniformes</taxon>
        <taxon>Salmonidae</taxon>
        <taxon>Salmoninae</taxon>
        <taxon>Oncorhynchus</taxon>
    </lineage>
</organism>
<dbReference type="FunFam" id="1.10.10.750:FF:000001">
    <property type="entry name" value="TBC1 domain family member 10A"/>
    <property type="match status" value="1"/>
</dbReference>
<dbReference type="Gene3D" id="1.10.472.80">
    <property type="entry name" value="Ypt/Rab-GAP domain of gyp1p, domain 3"/>
    <property type="match status" value="1"/>
</dbReference>
<reference evidence="12" key="2">
    <citation type="submission" date="2025-08" db="UniProtKB">
        <authorList>
            <consortium name="Ensembl"/>
        </authorList>
    </citation>
    <scope>IDENTIFICATION</scope>
</reference>
<dbReference type="InterPro" id="IPR035969">
    <property type="entry name" value="Rab-GAP_TBC_sf"/>
</dbReference>
<dbReference type="GO" id="GO:0031410">
    <property type="term" value="C:cytoplasmic vesicle"/>
    <property type="evidence" value="ECO:0007669"/>
    <property type="project" value="UniProtKB-SubCell"/>
</dbReference>
<gene>
    <name evidence="12" type="primary">LOC110500116</name>
</gene>
<comment type="subunit">
    <text evidence="9">Interacts with EPS8.</text>
</comment>
<protein>
    <recommendedName>
        <fullName evidence="10">USP6 N-terminal-like protein</fullName>
    </recommendedName>
</protein>
<dbReference type="SMART" id="SM00164">
    <property type="entry name" value="TBC"/>
    <property type="match status" value="1"/>
</dbReference>
<evidence type="ECO:0000256" key="2">
    <source>
        <dbReference type="ARBA" id="ARBA00004555"/>
    </source>
</evidence>
<evidence type="ECO:0000313" key="12">
    <source>
        <dbReference type="Ensembl" id="ENSOMYP00000108360.1"/>
    </source>
</evidence>
<evidence type="ECO:0000256" key="10">
    <source>
        <dbReference type="ARBA" id="ARBA00070172"/>
    </source>
</evidence>
<dbReference type="PANTHER" id="PTHR47219">
    <property type="entry name" value="RAB GTPASE-ACTIVATING PROTEIN 1-LIKE"/>
    <property type="match status" value="1"/>
</dbReference>
<dbReference type="GeneTree" id="ENSGT00940000156715"/>
<dbReference type="GO" id="GO:0005794">
    <property type="term" value="C:Golgi apparatus"/>
    <property type="evidence" value="ECO:0007669"/>
    <property type="project" value="UniProtKB-SubCell"/>
</dbReference>
<proteinExistence type="predicted"/>
<evidence type="ECO:0000256" key="9">
    <source>
        <dbReference type="ARBA" id="ARBA00064037"/>
    </source>
</evidence>
<dbReference type="Proteomes" id="UP000694395">
    <property type="component" value="Chromosome 21"/>
</dbReference>
<evidence type="ECO:0000313" key="13">
    <source>
        <dbReference type="Proteomes" id="UP000694395"/>
    </source>
</evidence>
<comment type="function">
    <text evidence="8">Acts as a GTPase-activating protein for RAB5A and RAB43. Involved in receptor trafficking. In complex with EPS8 inhibits internalization of EGFR. Involved in retrograde transport from the endocytic pathway to the Golgi apparatus. Involved in the transport of Shiga toxin from early and recycling endosomes to the trans-Golgi network. Required for structural integrity of the Golgi complex.</text>
</comment>
<dbReference type="FunFam" id="1.10.472.80:FF:000019">
    <property type="entry name" value="USP6 N-terminal like"/>
    <property type="match status" value="1"/>
</dbReference>
<evidence type="ECO:0000256" key="1">
    <source>
        <dbReference type="ARBA" id="ARBA00004541"/>
    </source>
</evidence>
<keyword evidence="7" id="KW-0968">Cytoplasmic vesicle</keyword>
<dbReference type="SUPFAM" id="SSF47923">
    <property type="entry name" value="Ypt/Rab-GAP domain of gyp1p"/>
    <property type="match status" value="2"/>
</dbReference>
<reference evidence="12" key="1">
    <citation type="submission" date="2020-07" db="EMBL/GenBank/DDBJ databases">
        <title>A long reads based de novo assembly of the rainbow trout Arlee double haploid line genome.</title>
        <authorList>
            <person name="Gao G."/>
            <person name="Palti Y."/>
        </authorList>
    </citation>
    <scope>NUCLEOTIDE SEQUENCE [LARGE SCALE GENOMIC DNA]</scope>
</reference>
<dbReference type="InterPro" id="IPR000195">
    <property type="entry name" value="Rab-GAP-TBC_dom"/>
</dbReference>
<dbReference type="Gene3D" id="1.10.8.270">
    <property type="entry name" value="putative rabgap domain of human tbc1 domain family member 14 like domains"/>
    <property type="match status" value="1"/>
</dbReference>
<keyword evidence="5" id="KW-0007">Acetylation</keyword>
<dbReference type="InterPro" id="IPR050302">
    <property type="entry name" value="Rab_GAP_TBC_domain"/>
</dbReference>
<name>A0A8K9UF12_ONCMY</name>
<evidence type="ECO:0000259" key="11">
    <source>
        <dbReference type="PROSITE" id="PS50086"/>
    </source>
</evidence>
<dbReference type="PROSITE" id="PS50086">
    <property type="entry name" value="TBC_RABGAP"/>
    <property type="match status" value="1"/>
</dbReference>
<sequence length="350" mass="41343">MIDTLHIFRARMCLKQINQSCVILTLVCFLLSSENELPSYDSVEEKQKHLEVERTSKWLKMMKSWDKYKNSEKLVRRIYKGIPLQLRGEVWCLLLDVPKIKEEKKDFYEKLKLRARGLSPDVRQIDLDVNRTYRDHVMFMTRYDVKQQALFHVLTAYSVYNTEVGYCQGMSQITALLLIYMNEEDAFWALVKLLSGQKHAMHGFFIPGFPKLMRFQEHHDRILKKMMPKLKSHLDTQEVFTSLYTMKWFFQCFLDRVSVWITSPSLCIRMLDGEKVFSHIACVCLFAEHLLKLSMEDLVEFLQVTLAKDFFFEDDFVIEQLQNNMVELRRSKLELAAPGSLLTPNTSHTH</sequence>
<accession>A0A8K9UF12</accession>
<keyword evidence="4" id="KW-0597">Phosphoprotein</keyword>
<keyword evidence="13" id="KW-1185">Reference proteome</keyword>
<dbReference type="AlphaFoldDB" id="A0A8K9UF12"/>
<dbReference type="PANTHER" id="PTHR47219:SF19">
    <property type="entry name" value="USP6 N-TERMINAL-LIKE PROTEIN ISOFORM X1"/>
    <property type="match status" value="1"/>
</dbReference>
<keyword evidence="6" id="KW-0333">Golgi apparatus</keyword>
<dbReference type="FunFam" id="1.10.8.270:FF:000010">
    <property type="entry name" value="Putative USP6 N-terminal-like protein"/>
    <property type="match status" value="1"/>
</dbReference>
<evidence type="ECO:0000256" key="5">
    <source>
        <dbReference type="ARBA" id="ARBA00022990"/>
    </source>
</evidence>
<dbReference type="Gene3D" id="1.10.10.750">
    <property type="entry name" value="Ypt/Rab-GAP domain of gyp1p, domain 1"/>
    <property type="match status" value="1"/>
</dbReference>
<dbReference type="GO" id="GO:0005096">
    <property type="term" value="F:GTPase activator activity"/>
    <property type="evidence" value="ECO:0007669"/>
    <property type="project" value="UniProtKB-KW"/>
</dbReference>